<feature type="domain" description="MYND-type" evidence="5">
    <location>
        <begin position="15"/>
        <end position="50"/>
    </location>
</feature>
<dbReference type="AlphaFoldDB" id="A0A9P4HCJ3"/>
<dbReference type="Proteomes" id="UP000799777">
    <property type="component" value="Unassembled WGS sequence"/>
</dbReference>
<dbReference type="PROSITE" id="PS50865">
    <property type="entry name" value="ZF_MYND_2"/>
    <property type="match status" value="1"/>
</dbReference>
<keyword evidence="2 4" id="KW-0863">Zinc-finger</keyword>
<organism evidence="6 7">
    <name type="scientific">Setomelanomma holmii</name>
    <dbReference type="NCBI Taxonomy" id="210430"/>
    <lineage>
        <taxon>Eukaryota</taxon>
        <taxon>Fungi</taxon>
        <taxon>Dikarya</taxon>
        <taxon>Ascomycota</taxon>
        <taxon>Pezizomycotina</taxon>
        <taxon>Dothideomycetes</taxon>
        <taxon>Pleosporomycetidae</taxon>
        <taxon>Pleosporales</taxon>
        <taxon>Pleosporineae</taxon>
        <taxon>Phaeosphaeriaceae</taxon>
        <taxon>Setomelanomma</taxon>
    </lineage>
</organism>
<evidence type="ECO:0000256" key="3">
    <source>
        <dbReference type="ARBA" id="ARBA00022833"/>
    </source>
</evidence>
<dbReference type="Pfam" id="PF01753">
    <property type="entry name" value="zf-MYND"/>
    <property type="match status" value="1"/>
</dbReference>
<name>A0A9P4HCJ3_9PLEO</name>
<dbReference type="EMBL" id="ML978186">
    <property type="protein sequence ID" value="KAF2030862.1"/>
    <property type="molecule type" value="Genomic_DNA"/>
</dbReference>
<evidence type="ECO:0000256" key="4">
    <source>
        <dbReference type="PROSITE-ProRule" id="PRU00134"/>
    </source>
</evidence>
<dbReference type="OrthoDB" id="437457at2759"/>
<keyword evidence="3" id="KW-0862">Zinc</keyword>
<accession>A0A9P4HCJ3</accession>
<comment type="caution">
    <text evidence="6">The sequence shown here is derived from an EMBL/GenBank/DDBJ whole genome shotgun (WGS) entry which is preliminary data.</text>
</comment>
<dbReference type="Gene3D" id="6.10.140.2220">
    <property type="match status" value="1"/>
</dbReference>
<evidence type="ECO:0000256" key="1">
    <source>
        <dbReference type="ARBA" id="ARBA00022723"/>
    </source>
</evidence>
<sequence length="399" mass="45520">MASTQNPHDQRGPFCAMCPRPGIKFKDCLEIRYCSVACEARDWPIHKLVCKSSRSEPEGQRPDGNYKRAILFPQNEPHPRFFWLSFVSPNDSEYDYNIGHGAEYPYAKVMLGVNPLDYSQVATDILDSVVPKRPLENPFRIMGKHLQADSAHDVPKHEVNQSLLSINAELKQFWYGTVIAYGLRSTNNGPFRCYDMGAVEFRHVVDAMRSKYDQFQATRIRKVVGVPVMGVRVTTAADRCLGNCQPIEPFPVNVSLRLANSDIAAPIYDRIGIPLGLHRLPSQLTERDRYVELPCEVSSMAPLLQHIDPPVPLLDRNYDFGSIIAVRKDGKPLYPVHMAAFMDYERDKLAARFARKGTYNLEKLSEYSKEDFVKWYESWKKLQLAEGKIIDEILSPHEV</sequence>
<keyword evidence="7" id="KW-1185">Reference proteome</keyword>
<reference evidence="6" key="1">
    <citation type="journal article" date="2020" name="Stud. Mycol.">
        <title>101 Dothideomycetes genomes: a test case for predicting lifestyles and emergence of pathogens.</title>
        <authorList>
            <person name="Haridas S."/>
            <person name="Albert R."/>
            <person name="Binder M."/>
            <person name="Bloem J."/>
            <person name="Labutti K."/>
            <person name="Salamov A."/>
            <person name="Andreopoulos B."/>
            <person name="Baker S."/>
            <person name="Barry K."/>
            <person name="Bills G."/>
            <person name="Bluhm B."/>
            <person name="Cannon C."/>
            <person name="Castanera R."/>
            <person name="Culley D."/>
            <person name="Daum C."/>
            <person name="Ezra D."/>
            <person name="Gonzalez J."/>
            <person name="Henrissat B."/>
            <person name="Kuo A."/>
            <person name="Liang C."/>
            <person name="Lipzen A."/>
            <person name="Lutzoni F."/>
            <person name="Magnuson J."/>
            <person name="Mondo S."/>
            <person name="Nolan M."/>
            <person name="Ohm R."/>
            <person name="Pangilinan J."/>
            <person name="Park H.-J."/>
            <person name="Ramirez L."/>
            <person name="Alfaro M."/>
            <person name="Sun H."/>
            <person name="Tritt A."/>
            <person name="Yoshinaga Y."/>
            <person name="Zwiers L.-H."/>
            <person name="Turgeon B."/>
            <person name="Goodwin S."/>
            <person name="Spatafora J."/>
            <person name="Crous P."/>
            <person name="Grigoriev I."/>
        </authorList>
    </citation>
    <scope>NUCLEOTIDE SEQUENCE</scope>
    <source>
        <strain evidence="6">CBS 110217</strain>
    </source>
</reference>
<dbReference type="GO" id="GO:0008270">
    <property type="term" value="F:zinc ion binding"/>
    <property type="evidence" value="ECO:0007669"/>
    <property type="project" value="UniProtKB-KW"/>
</dbReference>
<evidence type="ECO:0000259" key="5">
    <source>
        <dbReference type="PROSITE" id="PS50865"/>
    </source>
</evidence>
<proteinExistence type="predicted"/>
<keyword evidence="1" id="KW-0479">Metal-binding</keyword>
<dbReference type="InterPro" id="IPR002893">
    <property type="entry name" value="Znf_MYND"/>
</dbReference>
<evidence type="ECO:0000313" key="7">
    <source>
        <dbReference type="Proteomes" id="UP000799777"/>
    </source>
</evidence>
<evidence type="ECO:0000313" key="6">
    <source>
        <dbReference type="EMBL" id="KAF2030862.1"/>
    </source>
</evidence>
<evidence type="ECO:0000256" key="2">
    <source>
        <dbReference type="ARBA" id="ARBA00022771"/>
    </source>
</evidence>
<dbReference type="SUPFAM" id="SSF144232">
    <property type="entry name" value="HIT/MYND zinc finger-like"/>
    <property type="match status" value="1"/>
</dbReference>
<protein>
    <recommendedName>
        <fullName evidence="5">MYND-type domain-containing protein</fullName>
    </recommendedName>
</protein>
<gene>
    <name evidence="6" type="ORF">EK21DRAFT_111529</name>
</gene>